<evidence type="ECO:0000313" key="2">
    <source>
        <dbReference type="EMBL" id="RKN84424.1"/>
    </source>
</evidence>
<dbReference type="PANTHER" id="PTHR35023">
    <property type="entry name" value="CHELATASE-RELATED"/>
    <property type="match status" value="1"/>
</dbReference>
<dbReference type="EMBL" id="RBAH01000008">
    <property type="protein sequence ID" value="RKN84424.1"/>
    <property type="molecule type" value="Genomic_DNA"/>
</dbReference>
<dbReference type="InterPro" id="IPR003593">
    <property type="entry name" value="AAA+_ATPase"/>
</dbReference>
<reference evidence="2 3" key="1">
    <citation type="journal article" date="2007" name="Int. J. Syst. Evol. Microbiol.">
        <title>Paenibacillus ginsengarvi sp. nov., isolated from soil from ginseng cultivation.</title>
        <authorList>
            <person name="Yoon M.H."/>
            <person name="Ten L.N."/>
            <person name="Im W.T."/>
        </authorList>
    </citation>
    <scope>NUCLEOTIDE SEQUENCE [LARGE SCALE GENOMIC DNA]</scope>
    <source>
        <strain evidence="2 3">KCTC 13059</strain>
    </source>
</reference>
<sequence length="310" mass="34090">MTHGLYPFTALIGQETMKKGLLLNLVDPLMGGVLIRGEKGTAKSTAVRALADLLPGMNVVNLPVHATEDRVVGSIDIQHAIRQGEKRFEPGLLAAAHGHILYVDEINLLGDVIIDALLDAAAMGVNTVEREGVSYSHPSRFVLVGTMNPEEGELRPQLLDRFALSVDVSGEKDVESRMEVVRRRLAFEADPDGFCARYEPEQAELRSRIGRARQLLHGMSPSDRLLEWAVRIGIRLEVDGHRADITMIRCAMALAALSGRDDASEGDVREAALLVMPHRMRKQPFEEHGSGMDTLRSLLEGSVMEEHHVS</sequence>
<accession>A0A3B0CIM1</accession>
<evidence type="ECO:0000259" key="1">
    <source>
        <dbReference type="SMART" id="SM00382"/>
    </source>
</evidence>
<dbReference type="PANTHER" id="PTHR35023:SF1">
    <property type="entry name" value="MG-PROTOPORPHYRIN IX CHELATASE"/>
    <property type="match status" value="1"/>
</dbReference>
<protein>
    <submittedName>
        <fullName evidence="2">Magnesium chelatase</fullName>
    </submittedName>
</protein>
<proteinExistence type="predicted"/>
<dbReference type="AlphaFoldDB" id="A0A3B0CIM1"/>
<dbReference type="InterPro" id="IPR011704">
    <property type="entry name" value="ATPase_dyneun-rel_AAA"/>
</dbReference>
<keyword evidence="3" id="KW-1185">Reference proteome</keyword>
<dbReference type="InterPro" id="IPR041628">
    <property type="entry name" value="ChlI/MoxR_AAA_lid"/>
</dbReference>
<dbReference type="Proteomes" id="UP000282311">
    <property type="component" value="Unassembled WGS sequence"/>
</dbReference>
<dbReference type="RefSeq" id="WP_120747680.1">
    <property type="nucleotide sequence ID" value="NZ_RBAH01000008.1"/>
</dbReference>
<dbReference type="GO" id="GO:0005524">
    <property type="term" value="F:ATP binding"/>
    <property type="evidence" value="ECO:0007669"/>
    <property type="project" value="InterPro"/>
</dbReference>
<dbReference type="Pfam" id="PF17863">
    <property type="entry name" value="AAA_lid_2"/>
    <property type="match status" value="1"/>
</dbReference>
<evidence type="ECO:0000313" key="3">
    <source>
        <dbReference type="Proteomes" id="UP000282311"/>
    </source>
</evidence>
<dbReference type="InterPro" id="IPR027417">
    <property type="entry name" value="P-loop_NTPase"/>
</dbReference>
<comment type="caution">
    <text evidence="2">The sequence shown here is derived from an EMBL/GenBank/DDBJ whole genome shotgun (WGS) entry which is preliminary data.</text>
</comment>
<dbReference type="OrthoDB" id="9813147at2"/>
<dbReference type="SMART" id="SM00382">
    <property type="entry name" value="AAA"/>
    <property type="match status" value="1"/>
</dbReference>
<dbReference type="SUPFAM" id="SSF52540">
    <property type="entry name" value="P-loop containing nucleoside triphosphate hydrolases"/>
    <property type="match status" value="1"/>
</dbReference>
<dbReference type="GO" id="GO:0016887">
    <property type="term" value="F:ATP hydrolysis activity"/>
    <property type="evidence" value="ECO:0007669"/>
    <property type="project" value="InterPro"/>
</dbReference>
<dbReference type="InterPro" id="IPR052989">
    <property type="entry name" value="Mg-chelatase_DI-like"/>
</dbReference>
<feature type="domain" description="AAA+ ATPase" evidence="1">
    <location>
        <begin position="29"/>
        <end position="172"/>
    </location>
</feature>
<dbReference type="Pfam" id="PF07728">
    <property type="entry name" value="AAA_5"/>
    <property type="match status" value="1"/>
</dbReference>
<name>A0A3B0CIM1_9BACL</name>
<organism evidence="2 3">
    <name type="scientific">Paenibacillus ginsengarvi</name>
    <dbReference type="NCBI Taxonomy" id="400777"/>
    <lineage>
        <taxon>Bacteria</taxon>
        <taxon>Bacillati</taxon>
        <taxon>Bacillota</taxon>
        <taxon>Bacilli</taxon>
        <taxon>Bacillales</taxon>
        <taxon>Paenibacillaceae</taxon>
        <taxon>Paenibacillus</taxon>
    </lineage>
</organism>
<gene>
    <name evidence="2" type="ORF">D7M11_13140</name>
</gene>
<dbReference type="Gene3D" id="1.10.8.80">
    <property type="entry name" value="Magnesium chelatase subunit I, C-Terminal domain"/>
    <property type="match status" value="1"/>
</dbReference>
<dbReference type="Gene3D" id="3.40.50.300">
    <property type="entry name" value="P-loop containing nucleotide triphosphate hydrolases"/>
    <property type="match status" value="1"/>
</dbReference>